<keyword evidence="5 7" id="KW-1133">Transmembrane helix</keyword>
<organism evidence="9 10">
    <name type="scientific">Gilliamella apicola</name>
    <dbReference type="NCBI Taxonomy" id="1196095"/>
    <lineage>
        <taxon>Bacteria</taxon>
        <taxon>Pseudomonadati</taxon>
        <taxon>Pseudomonadota</taxon>
        <taxon>Gammaproteobacteria</taxon>
        <taxon>Orbales</taxon>
        <taxon>Orbaceae</taxon>
        <taxon>Gilliamella</taxon>
    </lineage>
</organism>
<dbReference type="AlphaFoldDB" id="A0A2V4E5D1"/>
<feature type="domain" description="Mce/MlaD" evidence="8">
    <location>
        <begin position="42"/>
        <end position="133"/>
    </location>
</feature>
<keyword evidence="4 7" id="KW-0812">Transmembrane</keyword>
<dbReference type="InterPro" id="IPR003399">
    <property type="entry name" value="Mce/MlaD"/>
</dbReference>
<dbReference type="GO" id="GO:0005886">
    <property type="term" value="C:plasma membrane"/>
    <property type="evidence" value="ECO:0007669"/>
    <property type="project" value="UniProtKB-SubCell"/>
</dbReference>
<dbReference type="RefSeq" id="WP_110422732.1">
    <property type="nucleotide sequence ID" value="NZ_QGLP01000004.1"/>
</dbReference>
<keyword evidence="6 7" id="KW-0472">Membrane</keyword>
<keyword evidence="2" id="KW-1003">Cell membrane</keyword>
<accession>A0A2V4E5D1</accession>
<dbReference type="NCBIfam" id="NF008070">
    <property type="entry name" value="PRK10807.1"/>
    <property type="match status" value="1"/>
</dbReference>
<evidence type="ECO:0000256" key="4">
    <source>
        <dbReference type="ARBA" id="ARBA00022692"/>
    </source>
</evidence>
<protein>
    <submittedName>
        <fullName evidence="9">Paraquat-inducible protein B</fullName>
    </submittedName>
</protein>
<gene>
    <name evidence="9" type="ORF">DKK79_02705</name>
</gene>
<comment type="caution">
    <text evidence="9">The sequence shown here is derived from an EMBL/GenBank/DDBJ whole genome shotgun (WGS) entry which is preliminary data.</text>
</comment>
<evidence type="ECO:0000256" key="3">
    <source>
        <dbReference type="ARBA" id="ARBA00022519"/>
    </source>
</evidence>
<evidence type="ECO:0000256" key="7">
    <source>
        <dbReference type="SAM" id="Phobius"/>
    </source>
</evidence>
<name>A0A2V4E5D1_9GAMM</name>
<reference evidence="9 10" key="1">
    <citation type="submission" date="2018-05" db="EMBL/GenBank/DDBJ databases">
        <title>Reference genomes for bee gut microbiota database.</title>
        <authorList>
            <person name="Ellegaard K.M."/>
        </authorList>
    </citation>
    <scope>NUCLEOTIDE SEQUENCE [LARGE SCALE GENOMIC DNA]</scope>
    <source>
        <strain evidence="9 10">ESL0177</strain>
    </source>
</reference>
<evidence type="ECO:0000256" key="5">
    <source>
        <dbReference type="ARBA" id="ARBA00022989"/>
    </source>
</evidence>
<dbReference type="Pfam" id="PF02470">
    <property type="entry name" value="MlaD"/>
    <property type="match status" value="3"/>
</dbReference>
<evidence type="ECO:0000256" key="6">
    <source>
        <dbReference type="ARBA" id="ARBA00023136"/>
    </source>
</evidence>
<sequence length="545" mass="60858">MATSSKIAKIIKIRAISAIWIIPIVTAIVGLWIIYAHFADRGTTFTLIANDANGIIAGKTVIKNRSVDVGIVDEVTLSDDYQKVVIKGRIYNDMEPLLKNDSIFWVVKPEIGRDGVTGLGTILSGVYIELASGNDTHSFKNNPFILSDTPPLSDPSIKGIRLNLESDQSGVVPRGAKVMFRGYHVGNVETSQFDVDARKMKYQVFITKPYDALVTENVRFWKEGGINLTLSSRGASLDVPSLDVLMSGGISFDLPDGAKLGQPAKQHDVYKLYEDRKSIQDSQYTEYKEFIIMLNESISGLTEGSPVEYHGIRLGTVSSVPFYTSEMLKDISILNQRVPVLIRIEPDRLSELVEDKIDIVALIKDEQKNGLRASLKTSNIFTGALYIDLDFYPELKDKYNTKFAKQYGYDTIETTSTGFAQIQTKILQLLDNFNNLPLNSTITQFNKSLESSERLMQSLNQIMASKEMQNMPKDLQKAIRSLNETMKGLQPGSQLNTQMNESLQKIQQMMDELTPLLNTLNNKSNALIFSAPNKKDQEPKARGNK</sequence>
<dbReference type="PANTHER" id="PTHR30462">
    <property type="entry name" value="INTERMEMBRANE TRANSPORT PROTEIN PQIB-RELATED"/>
    <property type="match status" value="1"/>
</dbReference>
<feature type="domain" description="Mce/MlaD" evidence="8">
    <location>
        <begin position="296"/>
        <end position="391"/>
    </location>
</feature>
<keyword evidence="3" id="KW-0997">Cell inner membrane</keyword>
<evidence type="ECO:0000256" key="2">
    <source>
        <dbReference type="ARBA" id="ARBA00022475"/>
    </source>
</evidence>
<evidence type="ECO:0000256" key="1">
    <source>
        <dbReference type="ARBA" id="ARBA00004533"/>
    </source>
</evidence>
<dbReference type="InterPro" id="IPR051800">
    <property type="entry name" value="PqiA-PqiB_transport"/>
</dbReference>
<comment type="subcellular location">
    <subcellularLocation>
        <location evidence="1">Cell inner membrane</location>
    </subcellularLocation>
</comment>
<dbReference type="EMBL" id="QGLP01000004">
    <property type="protein sequence ID" value="PXZ05604.1"/>
    <property type="molecule type" value="Genomic_DNA"/>
</dbReference>
<dbReference type="PANTHER" id="PTHR30462:SF2">
    <property type="entry name" value="INTERMEMBRANE TRANSPORT PROTEIN PQIB"/>
    <property type="match status" value="1"/>
</dbReference>
<feature type="domain" description="Mce/MlaD" evidence="8">
    <location>
        <begin position="159"/>
        <end position="219"/>
    </location>
</feature>
<dbReference type="Proteomes" id="UP000247483">
    <property type="component" value="Unassembled WGS sequence"/>
</dbReference>
<proteinExistence type="predicted"/>
<evidence type="ECO:0000313" key="9">
    <source>
        <dbReference type="EMBL" id="PXZ05604.1"/>
    </source>
</evidence>
<evidence type="ECO:0000313" key="10">
    <source>
        <dbReference type="Proteomes" id="UP000247483"/>
    </source>
</evidence>
<evidence type="ECO:0000259" key="8">
    <source>
        <dbReference type="Pfam" id="PF02470"/>
    </source>
</evidence>
<feature type="transmembrane region" description="Helical" evidence="7">
    <location>
        <begin position="15"/>
        <end position="35"/>
    </location>
</feature>